<evidence type="ECO:0000259" key="1">
    <source>
        <dbReference type="PROSITE" id="PS51352"/>
    </source>
</evidence>
<accession>A0A6L5YW69</accession>
<proteinExistence type="predicted"/>
<evidence type="ECO:0000313" key="2">
    <source>
        <dbReference type="EMBL" id="MSU88457.1"/>
    </source>
</evidence>
<dbReference type="InterPro" id="IPR036249">
    <property type="entry name" value="Thioredoxin-like_sf"/>
</dbReference>
<dbReference type="PROSITE" id="PS51352">
    <property type="entry name" value="THIOREDOXIN_2"/>
    <property type="match status" value="1"/>
</dbReference>
<dbReference type="Gene3D" id="3.40.30.10">
    <property type="entry name" value="Glutaredoxin"/>
    <property type="match status" value="1"/>
</dbReference>
<sequence>MDCTRRCRDMDAPLEQRLTVMADDVRRLAPQFAQVVDRMVDRLRAAGAGAEAPGIGEVMPPFVLPDETGRLVSLEELHKAGAVVVAFLRGHWCPYCRITADALAGVEPEIRLRGGRLAILTPEVQEFNAALKADAAADCPILTDLDNGYALALGLAIQLDDEKRSAMLHAGWDIAGFHANDHWILPIPAIFVVDRSGTVRGRFVDPDYRKRMDIEDLLRALDTARRATDRRR</sequence>
<protein>
    <submittedName>
        <fullName evidence="2">Redoxin domain-containing protein</fullName>
    </submittedName>
</protein>
<dbReference type="CDD" id="cd02970">
    <property type="entry name" value="PRX_like2"/>
    <property type="match status" value="1"/>
</dbReference>
<dbReference type="SUPFAM" id="SSF52833">
    <property type="entry name" value="Thioredoxin-like"/>
    <property type="match status" value="1"/>
</dbReference>
<evidence type="ECO:0000313" key="3">
    <source>
        <dbReference type="Proteomes" id="UP000474957"/>
    </source>
</evidence>
<dbReference type="GO" id="GO:0016491">
    <property type="term" value="F:oxidoreductase activity"/>
    <property type="evidence" value="ECO:0007669"/>
    <property type="project" value="InterPro"/>
</dbReference>
<reference evidence="2 3" key="1">
    <citation type="submission" date="2019-10" db="EMBL/GenBank/DDBJ databases">
        <title>Cognatihalovulum marinum gen. nov. sp. nov., a new member of the family Rhodobacteraceae isolated from deep seawater of the Northwest Indian Ocean.</title>
        <authorList>
            <person name="Ruan C."/>
            <person name="Wang J."/>
            <person name="Zheng X."/>
            <person name="Song L."/>
            <person name="Zhu Y."/>
            <person name="Huang Y."/>
            <person name="Lu Z."/>
            <person name="Du W."/>
            <person name="Huang L."/>
            <person name="Dai X."/>
        </authorList>
    </citation>
    <scope>NUCLEOTIDE SEQUENCE [LARGE SCALE GENOMIC DNA]</scope>
    <source>
        <strain evidence="2 3">2CG4</strain>
    </source>
</reference>
<name>A0A6L5YW69_9RHOB</name>
<dbReference type="Proteomes" id="UP000474957">
    <property type="component" value="Unassembled WGS sequence"/>
</dbReference>
<dbReference type="EMBL" id="WIND01000001">
    <property type="protein sequence ID" value="MSU88457.1"/>
    <property type="molecule type" value="Genomic_DNA"/>
</dbReference>
<gene>
    <name evidence="2" type="ORF">GE300_02350</name>
</gene>
<dbReference type="AlphaFoldDB" id="A0A6L5YW69"/>
<keyword evidence="3" id="KW-1185">Reference proteome</keyword>
<feature type="domain" description="Thioredoxin" evidence="1">
    <location>
        <begin position="53"/>
        <end position="226"/>
    </location>
</feature>
<organism evidence="2 3">
    <name type="scientific">Halovulum marinum</name>
    <dbReference type="NCBI Taxonomy" id="2662447"/>
    <lineage>
        <taxon>Bacteria</taxon>
        <taxon>Pseudomonadati</taxon>
        <taxon>Pseudomonadota</taxon>
        <taxon>Alphaproteobacteria</taxon>
        <taxon>Rhodobacterales</taxon>
        <taxon>Paracoccaceae</taxon>
        <taxon>Halovulum</taxon>
    </lineage>
</organism>
<dbReference type="InterPro" id="IPR013766">
    <property type="entry name" value="Thioredoxin_domain"/>
</dbReference>
<dbReference type="GO" id="GO:0016209">
    <property type="term" value="F:antioxidant activity"/>
    <property type="evidence" value="ECO:0007669"/>
    <property type="project" value="InterPro"/>
</dbReference>
<comment type="caution">
    <text evidence="2">The sequence shown here is derived from an EMBL/GenBank/DDBJ whole genome shotgun (WGS) entry which is preliminary data.</text>
</comment>
<dbReference type="InterPro" id="IPR000866">
    <property type="entry name" value="AhpC/TSA"/>
</dbReference>
<dbReference type="Pfam" id="PF00578">
    <property type="entry name" value="AhpC-TSA"/>
    <property type="match status" value="1"/>
</dbReference>